<proteinExistence type="inferred from homology"/>
<keyword evidence="5 12" id="KW-0963">Cytoplasm</keyword>
<accession>A0A0P0NYI4</accession>
<feature type="active site" description="Schiff-base intermediate with substrate" evidence="12 14">
    <location>
        <position position="164"/>
    </location>
</feature>
<evidence type="ECO:0000256" key="4">
    <source>
        <dbReference type="ARBA" id="ARBA00012086"/>
    </source>
</evidence>
<evidence type="ECO:0000256" key="12">
    <source>
        <dbReference type="HAMAP-Rule" id="MF_00418"/>
    </source>
</evidence>
<feature type="site" description="Part of a proton relay during catalysis" evidence="12">
    <location>
        <position position="110"/>
    </location>
</feature>
<organism evidence="16 17">
    <name type="scientific">Caulobacter henricii</name>
    <dbReference type="NCBI Taxonomy" id="69395"/>
    <lineage>
        <taxon>Bacteria</taxon>
        <taxon>Pseudomonadati</taxon>
        <taxon>Pseudomonadota</taxon>
        <taxon>Alphaproteobacteria</taxon>
        <taxon>Caulobacterales</taxon>
        <taxon>Caulobacteraceae</taxon>
        <taxon>Caulobacter</taxon>
    </lineage>
</organism>
<feature type="binding site" evidence="12 15">
    <location>
        <position position="48"/>
    </location>
    <ligand>
        <name>pyruvate</name>
        <dbReference type="ChEBI" id="CHEBI:15361"/>
    </ligand>
</feature>
<evidence type="ECO:0000256" key="15">
    <source>
        <dbReference type="PIRSR" id="PIRSR001365-2"/>
    </source>
</evidence>
<dbReference type="PRINTS" id="PR00146">
    <property type="entry name" value="DHPICSNTHASE"/>
</dbReference>
<protein>
    <recommendedName>
        <fullName evidence="4 12">4-hydroxy-tetrahydrodipicolinate synthase</fullName>
        <shortName evidence="12">HTPA synthase</shortName>
        <ecNumber evidence="4 12">4.3.3.7</ecNumber>
    </recommendedName>
</protein>
<comment type="catalytic activity">
    <reaction evidence="11 12">
        <text>L-aspartate 4-semialdehyde + pyruvate = (2S,4S)-4-hydroxy-2,3,4,5-tetrahydrodipicolinate + H2O + H(+)</text>
        <dbReference type="Rhea" id="RHEA:34171"/>
        <dbReference type="ChEBI" id="CHEBI:15361"/>
        <dbReference type="ChEBI" id="CHEBI:15377"/>
        <dbReference type="ChEBI" id="CHEBI:15378"/>
        <dbReference type="ChEBI" id="CHEBI:67139"/>
        <dbReference type="ChEBI" id="CHEBI:537519"/>
        <dbReference type="EC" id="4.3.3.7"/>
    </reaction>
</comment>
<evidence type="ECO:0000256" key="5">
    <source>
        <dbReference type="ARBA" id="ARBA00022490"/>
    </source>
</evidence>
<evidence type="ECO:0000256" key="8">
    <source>
        <dbReference type="ARBA" id="ARBA00023154"/>
    </source>
</evidence>
<dbReference type="GO" id="GO:0009089">
    <property type="term" value="P:lysine biosynthetic process via diaminopimelate"/>
    <property type="evidence" value="ECO:0007669"/>
    <property type="project" value="UniProtKB-UniRule"/>
</dbReference>
<dbReference type="CDD" id="cd00950">
    <property type="entry name" value="DHDPS"/>
    <property type="match status" value="1"/>
</dbReference>
<dbReference type="InterPro" id="IPR002220">
    <property type="entry name" value="DapA-like"/>
</dbReference>
<dbReference type="InterPro" id="IPR013785">
    <property type="entry name" value="Aldolase_TIM"/>
</dbReference>
<keyword evidence="8 12" id="KW-0457">Lysine biosynthesis</keyword>
<reference evidence="16 17" key="1">
    <citation type="submission" date="2015-10" db="EMBL/GenBank/DDBJ databases">
        <title>Conservation of the essential genome among Caulobacter and Brevundimonas species.</title>
        <authorList>
            <person name="Scott D."/>
            <person name="Ely B."/>
        </authorList>
    </citation>
    <scope>NUCLEOTIDE SEQUENCE [LARGE SCALE GENOMIC DNA]</scope>
    <source>
        <strain evidence="16 17">CB4</strain>
    </source>
</reference>
<keyword evidence="17" id="KW-1185">Reference proteome</keyword>
<dbReference type="eggNOG" id="COG0329">
    <property type="taxonomic scope" value="Bacteria"/>
</dbReference>
<evidence type="ECO:0000256" key="13">
    <source>
        <dbReference type="PIRNR" id="PIRNR001365"/>
    </source>
</evidence>
<dbReference type="OrthoDB" id="9782828at2"/>
<name>A0A0P0NYI4_9CAUL</name>
<evidence type="ECO:0000256" key="11">
    <source>
        <dbReference type="ARBA" id="ARBA00047836"/>
    </source>
</evidence>
<feature type="active site" description="Proton donor/acceptor" evidence="12 14">
    <location>
        <position position="136"/>
    </location>
</feature>
<keyword evidence="10 12" id="KW-0704">Schiff base</keyword>
<dbReference type="GO" id="GO:0005829">
    <property type="term" value="C:cytosol"/>
    <property type="evidence" value="ECO:0007669"/>
    <property type="project" value="TreeGrafter"/>
</dbReference>
<dbReference type="PROSITE" id="PS00666">
    <property type="entry name" value="DHDPS_2"/>
    <property type="match status" value="1"/>
</dbReference>
<dbReference type="HAMAP" id="MF_00418">
    <property type="entry name" value="DapA"/>
    <property type="match status" value="1"/>
</dbReference>
<dbReference type="SMART" id="SM01130">
    <property type="entry name" value="DHDPS"/>
    <property type="match status" value="1"/>
</dbReference>
<dbReference type="PANTHER" id="PTHR12128">
    <property type="entry name" value="DIHYDRODIPICOLINATE SYNTHASE"/>
    <property type="match status" value="1"/>
</dbReference>
<dbReference type="AlphaFoldDB" id="A0A0P0NYI4"/>
<evidence type="ECO:0000256" key="9">
    <source>
        <dbReference type="ARBA" id="ARBA00023239"/>
    </source>
</evidence>
<dbReference type="InterPro" id="IPR020625">
    <property type="entry name" value="Schiff_base-form_aldolases_AS"/>
</dbReference>
<dbReference type="RefSeq" id="WP_062145674.1">
    <property type="nucleotide sequence ID" value="NZ_CP013002.1"/>
</dbReference>
<comment type="similarity">
    <text evidence="3 12 13">Belongs to the DapA family.</text>
</comment>
<evidence type="ECO:0000256" key="10">
    <source>
        <dbReference type="ARBA" id="ARBA00023270"/>
    </source>
</evidence>
<evidence type="ECO:0000256" key="14">
    <source>
        <dbReference type="PIRSR" id="PIRSR001365-1"/>
    </source>
</evidence>
<sequence length="294" mass="31070">MVHSPFKGVIPALITPFRDGAVDEAAFVALVERQIAGGVHGVVPVGTTGETSTLSHDEHKRVVELCVQTVKGRVPVIAGAGSNSTAEAIELVQHAKAVGADAALVVTPYYNRPSQEGLYRHYEAINDAVQLPVLVYNVPSRASVDISNETLVRLSKLPNIIGIKDATGDLARASLQRLLCGPDWVMLSGDDPTALGYMAHGGHGVISVTCNVAPEACSAFINACLQGSWEAALYGQDRLVKLHKALFLDASPSPTKFAMAQLGLCQPDVRLPIPPCNEAVKPAILEAMREAGLV</sequence>
<comment type="subunit">
    <text evidence="12">Homotetramer; dimer of dimers.</text>
</comment>
<evidence type="ECO:0000256" key="7">
    <source>
        <dbReference type="ARBA" id="ARBA00022915"/>
    </source>
</evidence>
<evidence type="ECO:0000313" key="16">
    <source>
        <dbReference type="EMBL" id="ALL13053.1"/>
    </source>
</evidence>
<dbReference type="STRING" id="69395.AQ619_06645"/>
<feature type="binding site" evidence="12 15">
    <location>
        <position position="206"/>
    </location>
    <ligand>
        <name>pyruvate</name>
        <dbReference type="ChEBI" id="CHEBI:15361"/>
    </ligand>
</feature>
<evidence type="ECO:0000256" key="2">
    <source>
        <dbReference type="ARBA" id="ARBA00005120"/>
    </source>
</evidence>
<dbReference type="Proteomes" id="UP000056905">
    <property type="component" value="Chromosome"/>
</dbReference>
<evidence type="ECO:0000256" key="3">
    <source>
        <dbReference type="ARBA" id="ARBA00007592"/>
    </source>
</evidence>
<dbReference type="Pfam" id="PF00701">
    <property type="entry name" value="DHDPS"/>
    <property type="match status" value="1"/>
</dbReference>
<dbReference type="PANTHER" id="PTHR12128:SF66">
    <property type="entry name" value="4-HYDROXY-2-OXOGLUTARATE ALDOLASE, MITOCHONDRIAL"/>
    <property type="match status" value="1"/>
</dbReference>
<dbReference type="PIRSF" id="PIRSF001365">
    <property type="entry name" value="DHDPS"/>
    <property type="match status" value="1"/>
</dbReference>
<dbReference type="Gene3D" id="3.20.20.70">
    <property type="entry name" value="Aldolase class I"/>
    <property type="match status" value="1"/>
</dbReference>
<comment type="function">
    <text evidence="1 12">Catalyzes the condensation of (S)-aspartate-beta-semialdehyde [(S)-ASA] and pyruvate to 4-hydroxy-tetrahydrodipicolinate (HTPA).</text>
</comment>
<dbReference type="InterPro" id="IPR005263">
    <property type="entry name" value="DapA"/>
</dbReference>
<keyword evidence="6 12" id="KW-0028">Amino-acid biosynthesis</keyword>
<comment type="caution">
    <text evidence="12">Was originally thought to be a dihydrodipicolinate synthase (DHDPS), catalyzing the condensation of (S)-aspartate-beta-semialdehyde [(S)-ASA] and pyruvate to dihydrodipicolinate (DHDP). However, it was shown in E.coli that the product of the enzymatic reaction is not dihydrodipicolinate but in fact (4S)-4-hydroxy-2,3,4,5-tetrahydro-(2S)-dipicolinic acid (HTPA), and that the consecutive dehydration reaction leading to DHDP is not spontaneous but catalyzed by DapB.</text>
</comment>
<dbReference type="EMBL" id="CP013002">
    <property type="protein sequence ID" value="ALL13053.1"/>
    <property type="molecule type" value="Genomic_DNA"/>
</dbReference>
<evidence type="ECO:0000256" key="1">
    <source>
        <dbReference type="ARBA" id="ARBA00003294"/>
    </source>
</evidence>
<dbReference type="EC" id="4.3.3.7" evidence="4 12"/>
<dbReference type="UniPathway" id="UPA00034">
    <property type="reaction ID" value="UER00017"/>
</dbReference>
<dbReference type="NCBIfam" id="TIGR00674">
    <property type="entry name" value="dapA"/>
    <property type="match status" value="1"/>
</dbReference>
<dbReference type="GO" id="GO:0019877">
    <property type="term" value="P:diaminopimelate biosynthetic process"/>
    <property type="evidence" value="ECO:0007669"/>
    <property type="project" value="UniProtKB-UniRule"/>
</dbReference>
<evidence type="ECO:0000256" key="6">
    <source>
        <dbReference type="ARBA" id="ARBA00022605"/>
    </source>
</evidence>
<comment type="subcellular location">
    <subcellularLocation>
        <location evidence="12">Cytoplasm</location>
    </subcellularLocation>
</comment>
<dbReference type="GO" id="GO:0008840">
    <property type="term" value="F:4-hydroxy-tetrahydrodipicolinate synthase activity"/>
    <property type="evidence" value="ECO:0007669"/>
    <property type="project" value="UniProtKB-UniRule"/>
</dbReference>
<gene>
    <name evidence="12" type="primary">dapA</name>
    <name evidence="16" type="ORF">AQ619_06645</name>
</gene>
<evidence type="ECO:0000313" key="17">
    <source>
        <dbReference type="Proteomes" id="UP000056905"/>
    </source>
</evidence>
<keyword evidence="7 12" id="KW-0220">Diaminopimelate biosynthesis</keyword>
<feature type="site" description="Part of a proton relay during catalysis" evidence="12">
    <location>
        <position position="47"/>
    </location>
</feature>
<dbReference type="KEGG" id="chq:AQ619_06645"/>
<dbReference type="SUPFAM" id="SSF51569">
    <property type="entry name" value="Aldolase"/>
    <property type="match status" value="1"/>
</dbReference>
<keyword evidence="9 12" id="KW-0456">Lyase</keyword>
<comment type="pathway">
    <text evidence="2 12">Amino-acid biosynthesis; L-lysine biosynthesis via DAP pathway; (S)-tetrahydrodipicolinate from L-aspartate: step 3/4.</text>
</comment>